<dbReference type="Proteomes" id="UP000614601">
    <property type="component" value="Unassembled WGS sequence"/>
</dbReference>
<keyword evidence="7" id="KW-1185">Reference proteome</keyword>
<dbReference type="EMBL" id="CAJFCW020000003">
    <property type="protein sequence ID" value="CAG9106712.1"/>
    <property type="molecule type" value="Genomic_DNA"/>
</dbReference>
<accession>A0A811KKT9</accession>
<keyword evidence="2" id="KW-0072">Autophagy</keyword>
<dbReference type="GO" id="GO:0005770">
    <property type="term" value="C:late endosome"/>
    <property type="evidence" value="ECO:0007669"/>
    <property type="project" value="TreeGrafter"/>
</dbReference>
<feature type="compositionally biased region" description="Polar residues" evidence="3">
    <location>
        <begin position="757"/>
        <end position="766"/>
    </location>
</feature>
<evidence type="ECO:0000256" key="2">
    <source>
        <dbReference type="ARBA" id="ARBA00023006"/>
    </source>
</evidence>
<feature type="region of interest" description="Disordered" evidence="3">
    <location>
        <begin position="753"/>
        <end position="785"/>
    </location>
</feature>
<dbReference type="Proteomes" id="UP000783686">
    <property type="component" value="Unassembled WGS sequence"/>
</dbReference>
<evidence type="ECO:0000313" key="6">
    <source>
        <dbReference type="EMBL" id="CAD5216843.1"/>
    </source>
</evidence>
<dbReference type="EMBL" id="CAJFDH010000003">
    <property type="protein sequence ID" value="CAD5216843.1"/>
    <property type="molecule type" value="Genomic_DNA"/>
</dbReference>
<dbReference type="PANTHER" id="PTHR21481">
    <property type="entry name" value="PROTEIN CLEC16A"/>
    <property type="match status" value="1"/>
</dbReference>
<dbReference type="InterPro" id="IPR045820">
    <property type="entry name" value="CLEC16A/TT9_C"/>
</dbReference>
<dbReference type="PANTHER" id="PTHR21481:SF0">
    <property type="entry name" value="PROTEIN CLEC16A"/>
    <property type="match status" value="1"/>
</dbReference>
<dbReference type="GO" id="GO:0006914">
    <property type="term" value="P:autophagy"/>
    <property type="evidence" value="ECO:0007669"/>
    <property type="project" value="UniProtKB-KW"/>
</dbReference>
<dbReference type="GO" id="GO:0007034">
    <property type="term" value="P:vacuolar transport"/>
    <property type="evidence" value="ECO:0007669"/>
    <property type="project" value="TreeGrafter"/>
</dbReference>
<dbReference type="Pfam" id="PF09758">
    <property type="entry name" value="FPL"/>
    <property type="match status" value="1"/>
</dbReference>
<comment type="caution">
    <text evidence="6">The sequence shown here is derived from an EMBL/GenBank/DDBJ whole genome shotgun (WGS) entry which is preliminary data.</text>
</comment>
<feature type="domain" description="CLEC16A/TT9 C-terminal" evidence="5">
    <location>
        <begin position="242"/>
        <end position="340"/>
    </location>
</feature>
<dbReference type="Pfam" id="PF19439">
    <property type="entry name" value="CLEC16A_C"/>
    <property type="match status" value="2"/>
</dbReference>
<evidence type="ECO:0000259" key="4">
    <source>
        <dbReference type="Pfam" id="PF09758"/>
    </source>
</evidence>
<name>A0A811KKT9_9BILA</name>
<evidence type="ECO:0000256" key="1">
    <source>
        <dbReference type="ARBA" id="ARBA00006441"/>
    </source>
</evidence>
<dbReference type="GO" id="GO:0005794">
    <property type="term" value="C:Golgi apparatus"/>
    <property type="evidence" value="ECO:0007669"/>
    <property type="project" value="TreeGrafter"/>
</dbReference>
<dbReference type="GO" id="GO:0016197">
    <property type="term" value="P:endosomal transport"/>
    <property type="evidence" value="ECO:0007669"/>
    <property type="project" value="TreeGrafter"/>
</dbReference>
<dbReference type="InterPro" id="IPR039272">
    <property type="entry name" value="CLEC16A/TT9"/>
</dbReference>
<evidence type="ECO:0008006" key="8">
    <source>
        <dbReference type="Google" id="ProtNLM"/>
    </source>
</evidence>
<sequence>MFRRFGHGSSSLWRAKNVFTVEYLKYLHGVLVKHEKITEGNKAVLVEAVRLCTEILIWGDQNDSTIFDFFLEKQMFTHFVGIVRQSTSNYVNVQLLQTLNILFENIRNETALYYLLSNNHVNHILTHQFDFRNEEVLSYYVSFLKALSFKLNPNTVHFFFNESTHEFPLFTEALKFYDHPESMARIAVRTLTLNVFRVDDPSMMKFVTSRAQDYFGKLAKIVAKQIIEMDTFARSALNEATNRDRLMTMIDNHLDNIHYINDVLMIQKEELNSLLINSIMYFVVGPLYMASLASLRDTSNTILLSKVSSLFLLNQLFLIIHSPDIVQSVLTSLFFGDENDVRSLWNRSVEKGLFLDLRNLTDDPEERVFFYAHLSSLVEQNDDHCTFYALLLIYTICQNRDVYLYSTASKGVSQDILEAAQIPLEKKSARCDPLLASHLLKVLRKCVVKDTPLRSVTIDLCCIVLRGLVLALEADDEFHREIEANIDDILTQLGAKLRDVDNEMYLEMFEEEHYRFESTTIRINNLASEPALYLPPSTSAVSNVPLSQRAPCGNDEKIRRSLQFYFILRKFSLDLQSLPEPILPLSSKVRTLAEINDCINLNNSDLLACTVFQNNEEHPRFLVTDQFQLILVEPDSRKLGWAVVCFAGLLQDTHVTGDQNDSRALHVVVEDVKSRVKAKSQPQFSAKLVFDDHIRCMAAKQRLGKGRKRSRQFKLNLIAELFGGQSANDEKAIPLSPNPVKNHRALTPGSVLAVPHSKSSSASLCSDPQVPEDPLMSPKGSIKHI</sequence>
<reference evidence="6" key="1">
    <citation type="submission" date="2020-09" db="EMBL/GenBank/DDBJ databases">
        <authorList>
            <person name="Kikuchi T."/>
        </authorList>
    </citation>
    <scope>NUCLEOTIDE SEQUENCE</scope>
    <source>
        <strain evidence="6">SH1</strain>
    </source>
</reference>
<dbReference type="AlphaFoldDB" id="A0A811KKT9"/>
<dbReference type="GO" id="GO:1901096">
    <property type="term" value="P:regulation of autophagosome maturation"/>
    <property type="evidence" value="ECO:0007669"/>
    <property type="project" value="TreeGrafter"/>
</dbReference>
<evidence type="ECO:0000256" key="3">
    <source>
        <dbReference type="SAM" id="MobiDB-lite"/>
    </source>
</evidence>
<gene>
    <name evidence="6" type="ORF">BOKJ2_LOCUS6790</name>
</gene>
<organism evidence="6 7">
    <name type="scientific">Bursaphelenchus okinawaensis</name>
    <dbReference type="NCBI Taxonomy" id="465554"/>
    <lineage>
        <taxon>Eukaryota</taxon>
        <taxon>Metazoa</taxon>
        <taxon>Ecdysozoa</taxon>
        <taxon>Nematoda</taxon>
        <taxon>Chromadorea</taxon>
        <taxon>Rhabditida</taxon>
        <taxon>Tylenchina</taxon>
        <taxon>Tylenchomorpha</taxon>
        <taxon>Aphelenchoidea</taxon>
        <taxon>Aphelenchoididae</taxon>
        <taxon>Bursaphelenchus</taxon>
    </lineage>
</organism>
<evidence type="ECO:0000313" key="7">
    <source>
        <dbReference type="Proteomes" id="UP000614601"/>
    </source>
</evidence>
<dbReference type="OrthoDB" id="294052at2759"/>
<proteinExistence type="inferred from homology"/>
<evidence type="ECO:0000259" key="5">
    <source>
        <dbReference type="Pfam" id="PF19439"/>
    </source>
</evidence>
<dbReference type="InterPro" id="IPR019155">
    <property type="entry name" value="CLEC16A/TT9_N"/>
</dbReference>
<feature type="domain" description="FPL" evidence="4">
    <location>
        <begin position="50"/>
        <end position="196"/>
    </location>
</feature>
<comment type="similarity">
    <text evidence="1">Belongs to the CLEC16A/gop-1 family.</text>
</comment>
<protein>
    <recommendedName>
        <fullName evidence="8">FPL domain-containing protein</fullName>
    </recommendedName>
</protein>
<feature type="domain" description="CLEC16A/TT9 C-terminal" evidence="5">
    <location>
        <begin position="367"/>
        <end position="721"/>
    </location>
</feature>